<evidence type="ECO:0000313" key="2">
    <source>
        <dbReference type="EMBL" id="KAF7404385.1"/>
    </source>
</evidence>
<evidence type="ECO:0000313" key="3">
    <source>
        <dbReference type="Proteomes" id="UP000600918"/>
    </source>
</evidence>
<keyword evidence="1" id="KW-0472">Membrane</keyword>
<feature type="transmembrane region" description="Helical" evidence="1">
    <location>
        <begin position="41"/>
        <end position="66"/>
    </location>
</feature>
<dbReference type="AlphaFoldDB" id="A0A834NBY2"/>
<accession>A0A834NBY2</accession>
<comment type="caution">
    <text evidence="2">The sequence shown here is derived from an EMBL/GenBank/DDBJ whole genome shotgun (WGS) entry which is preliminary data.</text>
</comment>
<name>A0A834NBY2_VESPE</name>
<organism evidence="2 3">
    <name type="scientific">Vespula pensylvanica</name>
    <name type="common">Western yellow jacket</name>
    <name type="synonym">Wasp</name>
    <dbReference type="NCBI Taxonomy" id="30213"/>
    <lineage>
        <taxon>Eukaryota</taxon>
        <taxon>Metazoa</taxon>
        <taxon>Ecdysozoa</taxon>
        <taxon>Arthropoda</taxon>
        <taxon>Hexapoda</taxon>
        <taxon>Insecta</taxon>
        <taxon>Pterygota</taxon>
        <taxon>Neoptera</taxon>
        <taxon>Endopterygota</taxon>
        <taxon>Hymenoptera</taxon>
        <taxon>Apocrita</taxon>
        <taxon>Aculeata</taxon>
        <taxon>Vespoidea</taxon>
        <taxon>Vespidae</taxon>
        <taxon>Vespinae</taxon>
        <taxon>Vespula</taxon>
    </lineage>
</organism>
<dbReference type="EMBL" id="JACSDY010000016">
    <property type="protein sequence ID" value="KAF7404385.1"/>
    <property type="molecule type" value="Genomic_DNA"/>
</dbReference>
<evidence type="ECO:0000256" key="1">
    <source>
        <dbReference type="SAM" id="Phobius"/>
    </source>
</evidence>
<sequence>MPLSRKILRAQLLIAKYTDEGTLDTPLTDATAWLGLAWLGLAWLGLAWLGLGWAGLGWLGLGWVGLG</sequence>
<protein>
    <submittedName>
        <fullName evidence="2">Uncharacterized protein</fullName>
    </submittedName>
</protein>
<reference evidence="2" key="1">
    <citation type="journal article" date="2020" name="G3 (Bethesda)">
        <title>High-Quality Assemblies for Three Invasive Social Wasps from the &lt;i&gt;Vespula&lt;/i&gt; Genus.</title>
        <authorList>
            <person name="Harrop T.W.R."/>
            <person name="Guhlin J."/>
            <person name="McLaughlin G.M."/>
            <person name="Permina E."/>
            <person name="Stockwell P."/>
            <person name="Gilligan J."/>
            <person name="Le Lec M.F."/>
            <person name="Gruber M.A.M."/>
            <person name="Quinn O."/>
            <person name="Lovegrove M."/>
            <person name="Duncan E.J."/>
            <person name="Remnant E.J."/>
            <person name="Van Eeckhoven J."/>
            <person name="Graham B."/>
            <person name="Knapp R.A."/>
            <person name="Langford K.W."/>
            <person name="Kronenberg Z."/>
            <person name="Press M.O."/>
            <person name="Eacker S.M."/>
            <person name="Wilson-Rankin E.E."/>
            <person name="Purcell J."/>
            <person name="Lester P.J."/>
            <person name="Dearden P.K."/>
        </authorList>
    </citation>
    <scope>NUCLEOTIDE SEQUENCE</scope>
    <source>
        <strain evidence="2">Volc-1</strain>
    </source>
</reference>
<dbReference type="Proteomes" id="UP000600918">
    <property type="component" value="Unassembled WGS sequence"/>
</dbReference>
<keyword evidence="1" id="KW-0812">Transmembrane</keyword>
<keyword evidence="1" id="KW-1133">Transmembrane helix</keyword>
<gene>
    <name evidence="2" type="ORF">H0235_015079</name>
</gene>
<keyword evidence="3" id="KW-1185">Reference proteome</keyword>
<proteinExistence type="predicted"/>